<name>A0A6P6YEJ2_DERPT</name>
<proteinExistence type="predicted"/>
<gene>
    <name evidence="2" type="primary">LOC113797058</name>
</gene>
<reference evidence="2" key="1">
    <citation type="submission" date="2025-08" db="UniProtKB">
        <authorList>
            <consortium name="RefSeq"/>
        </authorList>
    </citation>
    <scope>IDENTIFICATION</scope>
    <source>
        <strain evidence="2">Airmid</strain>
    </source>
</reference>
<dbReference type="KEGG" id="dpte:113797058"/>
<keyword evidence="1" id="KW-1185">Reference proteome</keyword>
<sequence>MISQHYYYRIFLQLSIIFVVFGSSLLVQSAKIPQQNSTSIQKQCNLQRKFQTDLIMQRFVTFGPNGRKFPETNEQLNNYCDECNRLISKVEKYYEQCADGYNKNMAKISLYSLRHIMRTFCRSNNNSNSKKKQTNQQRKSAKKLKRLMALTPCLNRHRLNITCLDRFAERSWPLVDAPIGNEKISYICCDYTDAMECMNQFIINVDCLRHEREFLMDFLEDIFQNVINALCISENISDTDRCEKLEAKRPKFKNPNDINPDYKFKSFLMAATEILNSIDKS</sequence>
<dbReference type="Proteomes" id="UP000515146">
    <property type="component" value="Unplaced"/>
</dbReference>
<organism evidence="1 2">
    <name type="scientific">Dermatophagoides pteronyssinus</name>
    <name type="common">European house dust mite</name>
    <dbReference type="NCBI Taxonomy" id="6956"/>
    <lineage>
        <taxon>Eukaryota</taxon>
        <taxon>Metazoa</taxon>
        <taxon>Ecdysozoa</taxon>
        <taxon>Arthropoda</taxon>
        <taxon>Chelicerata</taxon>
        <taxon>Arachnida</taxon>
        <taxon>Acari</taxon>
        <taxon>Acariformes</taxon>
        <taxon>Sarcoptiformes</taxon>
        <taxon>Astigmata</taxon>
        <taxon>Psoroptidia</taxon>
        <taxon>Analgoidea</taxon>
        <taxon>Pyroglyphidae</taxon>
        <taxon>Dermatophagoidinae</taxon>
        <taxon>Dermatophagoides</taxon>
    </lineage>
</organism>
<dbReference type="AlphaFoldDB" id="A0A6P6YEJ2"/>
<dbReference type="OrthoDB" id="10433978at2759"/>
<dbReference type="GeneID" id="113797058"/>
<evidence type="ECO:0000313" key="1">
    <source>
        <dbReference type="Proteomes" id="UP000515146"/>
    </source>
</evidence>
<dbReference type="InParanoid" id="A0A6P6YEJ2"/>
<accession>A0A6P6YEJ2</accession>
<evidence type="ECO:0000313" key="2">
    <source>
        <dbReference type="RefSeq" id="XP_027203174.1"/>
    </source>
</evidence>
<protein>
    <submittedName>
        <fullName evidence="2">Uncharacterized protein LOC113797058</fullName>
    </submittedName>
</protein>
<dbReference type="RefSeq" id="XP_027203174.1">
    <property type="nucleotide sequence ID" value="XM_027347373.1"/>
</dbReference>